<keyword evidence="8" id="KW-0539">Nucleus</keyword>
<accession>A0ABM1BKS8</accession>
<feature type="compositionally biased region" description="Basic and acidic residues" evidence="10">
    <location>
        <begin position="23"/>
        <end position="32"/>
    </location>
</feature>
<gene>
    <name evidence="13" type="primary">LOC106468100</name>
</gene>
<dbReference type="PANTHER" id="PTHR15065:SF4">
    <property type="entry name" value="LD18634P"/>
    <property type="match status" value="1"/>
</dbReference>
<dbReference type="PROSITE" id="PS00028">
    <property type="entry name" value="ZINC_FINGER_C2H2_1"/>
    <property type="match status" value="2"/>
</dbReference>
<evidence type="ECO:0000256" key="7">
    <source>
        <dbReference type="ARBA" id="ARBA00023163"/>
    </source>
</evidence>
<dbReference type="InterPro" id="IPR013087">
    <property type="entry name" value="Znf_C2H2_type"/>
</dbReference>
<feature type="domain" description="C2H2-type" evidence="11">
    <location>
        <begin position="307"/>
        <end position="334"/>
    </location>
</feature>
<evidence type="ECO:0000256" key="2">
    <source>
        <dbReference type="ARBA" id="ARBA00022723"/>
    </source>
</evidence>
<reference evidence="13" key="1">
    <citation type="submission" date="2025-08" db="UniProtKB">
        <authorList>
            <consortium name="RefSeq"/>
        </authorList>
    </citation>
    <scope>IDENTIFICATION</scope>
    <source>
        <tissue evidence="13">Muscle</tissue>
    </source>
</reference>
<evidence type="ECO:0000256" key="5">
    <source>
        <dbReference type="ARBA" id="ARBA00022833"/>
    </source>
</evidence>
<sequence length="390" mass="44090">MPRGFLVKRSLRPPSTNQPRCRRFSDEDRSDTSSESESFQDLQYFSSTLPKEQDEPLALTTGDENDKDKALPVRSTVVYFPRLERLPASLPSTPSRPKDSSVRVSQSVSPFPPNKKKEISQSPEPKRKSKISRKGKAVRKLNLDDDKTSPVSGTFILAPECEEDIPTPMRSGDIDPSLNVVNISEEAKAELAKIENKIGAYICKLCKEHYPDAFSLAQHRCSRIVHVEYRCPDCDKVFNCPANLASHRRWHKPRQSRSASEKLHVPPQLLPATLLENCGDSDSLRSTPSPDADNIDSNGYATEEGQFECEICRKRFRRQAYLKKHIHIHKNISEKIEAPLLYMYDKRFRTLAESTSSQALNHTSLLTSLTHGSLTQHQSEQLLVSTTQDC</sequence>
<dbReference type="RefSeq" id="XP_013783967.1">
    <property type="nucleotide sequence ID" value="XM_013928513.2"/>
</dbReference>
<evidence type="ECO:0000259" key="11">
    <source>
        <dbReference type="PROSITE" id="PS50157"/>
    </source>
</evidence>
<feature type="compositionally biased region" description="Basic residues" evidence="10">
    <location>
        <begin position="127"/>
        <end position="139"/>
    </location>
</feature>
<evidence type="ECO:0000256" key="9">
    <source>
        <dbReference type="PROSITE-ProRule" id="PRU00042"/>
    </source>
</evidence>
<keyword evidence="5" id="KW-0862">Zinc</keyword>
<dbReference type="Proteomes" id="UP000694941">
    <property type="component" value="Unplaced"/>
</dbReference>
<evidence type="ECO:0000256" key="8">
    <source>
        <dbReference type="ARBA" id="ARBA00023242"/>
    </source>
</evidence>
<evidence type="ECO:0000256" key="1">
    <source>
        <dbReference type="ARBA" id="ARBA00004123"/>
    </source>
</evidence>
<dbReference type="GeneID" id="106468100"/>
<feature type="region of interest" description="Disordered" evidence="10">
    <location>
        <begin position="1"/>
        <end position="70"/>
    </location>
</feature>
<organism evidence="12 13">
    <name type="scientific">Limulus polyphemus</name>
    <name type="common">Atlantic horseshoe crab</name>
    <dbReference type="NCBI Taxonomy" id="6850"/>
    <lineage>
        <taxon>Eukaryota</taxon>
        <taxon>Metazoa</taxon>
        <taxon>Ecdysozoa</taxon>
        <taxon>Arthropoda</taxon>
        <taxon>Chelicerata</taxon>
        <taxon>Merostomata</taxon>
        <taxon>Xiphosura</taxon>
        <taxon>Limulidae</taxon>
        <taxon>Limulus</taxon>
    </lineage>
</organism>
<dbReference type="InterPro" id="IPR042972">
    <property type="entry name" value="INSM1/2"/>
</dbReference>
<evidence type="ECO:0000313" key="12">
    <source>
        <dbReference type="Proteomes" id="UP000694941"/>
    </source>
</evidence>
<feature type="region of interest" description="Disordered" evidence="10">
    <location>
        <begin position="280"/>
        <end position="299"/>
    </location>
</feature>
<feature type="compositionally biased region" description="Polar residues" evidence="10">
    <location>
        <begin position="284"/>
        <end position="299"/>
    </location>
</feature>
<name>A0ABM1BKS8_LIMPO</name>
<evidence type="ECO:0000256" key="3">
    <source>
        <dbReference type="ARBA" id="ARBA00022737"/>
    </source>
</evidence>
<proteinExistence type="predicted"/>
<dbReference type="Gene3D" id="3.30.160.60">
    <property type="entry name" value="Classic Zinc Finger"/>
    <property type="match status" value="2"/>
</dbReference>
<feature type="domain" description="C2H2-type" evidence="11">
    <location>
        <begin position="229"/>
        <end position="256"/>
    </location>
</feature>
<keyword evidence="4 9" id="KW-0863">Zinc-finger</keyword>
<evidence type="ECO:0000256" key="10">
    <source>
        <dbReference type="SAM" id="MobiDB-lite"/>
    </source>
</evidence>
<keyword evidence="2" id="KW-0479">Metal-binding</keyword>
<comment type="subcellular location">
    <subcellularLocation>
        <location evidence="1">Nucleus</location>
    </subcellularLocation>
</comment>
<dbReference type="PANTHER" id="PTHR15065">
    <property type="entry name" value="INSULINOMA-ASSOCIATED 1"/>
    <property type="match status" value="1"/>
</dbReference>
<feature type="region of interest" description="Disordered" evidence="10">
    <location>
        <begin position="87"/>
        <end position="139"/>
    </location>
</feature>
<keyword evidence="6" id="KW-0805">Transcription regulation</keyword>
<dbReference type="Pfam" id="PF00096">
    <property type="entry name" value="zf-C2H2"/>
    <property type="match status" value="2"/>
</dbReference>
<dbReference type="SMART" id="SM00355">
    <property type="entry name" value="ZnF_C2H2"/>
    <property type="match status" value="3"/>
</dbReference>
<keyword evidence="3" id="KW-0677">Repeat</keyword>
<feature type="compositionally biased region" description="Polar residues" evidence="10">
    <location>
        <begin position="40"/>
        <end position="50"/>
    </location>
</feature>
<evidence type="ECO:0000256" key="4">
    <source>
        <dbReference type="ARBA" id="ARBA00022771"/>
    </source>
</evidence>
<dbReference type="SUPFAM" id="SSF57667">
    <property type="entry name" value="beta-beta-alpha zinc fingers"/>
    <property type="match status" value="2"/>
</dbReference>
<protein>
    <submittedName>
        <fullName evidence="13">Insulinoma-associated protein 1a-like</fullName>
    </submittedName>
</protein>
<keyword evidence="12" id="KW-1185">Reference proteome</keyword>
<dbReference type="InterPro" id="IPR036236">
    <property type="entry name" value="Znf_C2H2_sf"/>
</dbReference>
<evidence type="ECO:0000256" key="6">
    <source>
        <dbReference type="ARBA" id="ARBA00023015"/>
    </source>
</evidence>
<dbReference type="PROSITE" id="PS50157">
    <property type="entry name" value="ZINC_FINGER_C2H2_2"/>
    <property type="match status" value="2"/>
</dbReference>
<evidence type="ECO:0000313" key="13">
    <source>
        <dbReference type="RefSeq" id="XP_013783967.1"/>
    </source>
</evidence>
<keyword evidence="7" id="KW-0804">Transcription</keyword>